<accession>A0A564Y5G8</accession>
<dbReference type="Proteomes" id="UP000321570">
    <property type="component" value="Unassembled WGS sequence"/>
</dbReference>
<protein>
    <submittedName>
        <fullName evidence="1">Uncharacterized protein</fullName>
    </submittedName>
</protein>
<evidence type="ECO:0000313" key="2">
    <source>
        <dbReference type="Proteomes" id="UP000321570"/>
    </source>
</evidence>
<organism evidence="1 2">
    <name type="scientific">Hymenolepis diminuta</name>
    <name type="common">Rat tapeworm</name>
    <dbReference type="NCBI Taxonomy" id="6216"/>
    <lineage>
        <taxon>Eukaryota</taxon>
        <taxon>Metazoa</taxon>
        <taxon>Spiralia</taxon>
        <taxon>Lophotrochozoa</taxon>
        <taxon>Platyhelminthes</taxon>
        <taxon>Cestoda</taxon>
        <taxon>Eucestoda</taxon>
        <taxon>Cyclophyllidea</taxon>
        <taxon>Hymenolepididae</taxon>
        <taxon>Hymenolepis</taxon>
    </lineage>
</organism>
<dbReference type="AlphaFoldDB" id="A0A564Y5G8"/>
<reference evidence="1 2" key="1">
    <citation type="submission" date="2019-07" db="EMBL/GenBank/DDBJ databases">
        <authorList>
            <person name="Jastrzebski P J."/>
            <person name="Paukszto L."/>
            <person name="Jastrzebski P J."/>
        </authorList>
    </citation>
    <scope>NUCLEOTIDE SEQUENCE [LARGE SCALE GENOMIC DNA]</scope>
    <source>
        <strain evidence="1 2">WMS-il1</strain>
    </source>
</reference>
<evidence type="ECO:0000313" key="1">
    <source>
        <dbReference type="EMBL" id="VUZ42199.1"/>
    </source>
</evidence>
<sequence>MCEIVSLIVTPNLSTDKHRVSSSAPSSLIGKAKCTSDDRCRDRGDSVMLRNQSCPHYPSLFLNRTVQLRHTYNDDPKRVLIQVTIINNLLI</sequence>
<gene>
    <name evidence="1" type="ORF">WMSIL1_LOCUS2939</name>
</gene>
<keyword evidence="2" id="KW-1185">Reference proteome</keyword>
<proteinExistence type="predicted"/>
<name>A0A564Y5G8_HYMDI</name>
<dbReference type="EMBL" id="CABIJS010000088">
    <property type="protein sequence ID" value="VUZ42199.1"/>
    <property type="molecule type" value="Genomic_DNA"/>
</dbReference>